<protein>
    <recommendedName>
        <fullName evidence="3">Insulinase family protein</fullName>
    </recommendedName>
</protein>
<evidence type="ECO:0008006" key="3">
    <source>
        <dbReference type="Google" id="ProtNLM"/>
    </source>
</evidence>
<dbReference type="GO" id="GO:0046872">
    <property type="term" value="F:metal ion binding"/>
    <property type="evidence" value="ECO:0007669"/>
    <property type="project" value="InterPro"/>
</dbReference>
<reference evidence="1 2" key="1">
    <citation type="submission" date="2019-11" db="EMBL/GenBank/DDBJ databases">
        <title>Pseudomonas karstica sp. nov. and Pseudomonas spelaei sp. nov. from karst caves.</title>
        <authorList>
            <person name="Zeman M."/>
        </authorList>
    </citation>
    <scope>NUCLEOTIDE SEQUENCE [LARGE SCALE GENOMIC DNA]</scope>
    <source>
        <strain evidence="1 2">CCM 7893</strain>
    </source>
</reference>
<proteinExistence type="predicted"/>
<gene>
    <name evidence="1" type="ORF">GNF76_05160</name>
</gene>
<dbReference type="InterPro" id="IPR011249">
    <property type="entry name" value="Metalloenz_LuxS/M16"/>
</dbReference>
<dbReference type="EMBL" id="WNNK01000003">
    <property type="protein sequence ID" value="MUF03710.1"/>
    <property type="molecule type" value="Genomic_DNA"/>
</dbReference>
<dbReference type="SUPFAM" id="SSF63411">
    <property type="entry name" value="LuxS/MPP-like metallohydrolase"/>
    <property type="match status" value="2"/>
</dbReference>
<evidence type="ECO:0000313" key="2">
    <source>
        <dbReference type="Proteomes" id="UP000438196"/>
    </source>
</evidence>
<keyword evidence="2" id="KW-1185">Reference proteome</keyword>
<dbReference type="RefSeq" id="WP_155582095.1">
    <property type="nucleotide sequence ID" value="NZ_JBHSTH010000021.1"/>
</dbReference>
<evidence type="ECO:0000313" key="1">
    <source>
        <dbReference type="EMBL" id="MUF03710.1"/>
    </source>
</evidence>
<accession>A0A6I3VZ82</accession>
<name>A0A6I3VZ82_9PSED</name>
<dbReference type="Proteomes" id="UP000438196">
    <property type="component" value="Unassembled WGS sequence"/>
</dbReference>
<comment type="caution">
    <text evidence="1">The sequence shown here is derived from an EMBL/GenBank/DDBJ whole genome shotgun (WGS) entry which is preliminary data.</text>
</comment>
<dbReference type="AlphaFoldDB" id="A0A6I3VZ82"/>
<sequence length="382" mass="41235">MKEHSLQLANGVTLSVRQLASATLASINVWIAFDRSGPASQDIGLAHLVEHLISRRLRSTFGDTYQAILGATTDEALCFFGRMPVEVLPHYMGALIDALQGISAPENAAELAPLMAVETRIIERELERQAQGTFSALDAKLGIRAGHDIWRGDVQTLCVFAEGLLCGARVYAELLSGLEVGRALDLLAPLSALPPGKKPSHEPPSPIAQPARCLDEATATIGLRFPVTTHGAREYALMLGATQFFCSSRPESLASRLRGEGLSYHLDRRFFLTGGVGEHVLYVKSAATGLARLDTLLSEYFSTGSASTHSLSTALATSSLYQKLSVENIGVLASRSGKHYLNYGAIPSLDEMINGIDRYSVSDFQAALYQNYFDQSFVELAS</sequence>
<organism evidence="1 2">
    <name type="scientific">Pseudomonas spelaei</name>
    <dbReference type="NCBI Taxonomy" id="1055469"/>
    <lineage>
        <taxon>Bacteria</taxon>
        <taxon>Pseudomonadati</taxon>
        <taxon>Pseudomonadota</taxon>
        <taxon>Gammaproteobacteria</taxon>
        <taxon>Pseudomonadales</taxon>
        <taxon>Pseudomonadaceae</taxon>
        <taxon>Pseudomonas</taxon>
    </lineage>
</organism>